<dbReference type="GO" id="GO:0000981">
    <property type="term" value="F:DNA-binding transcription factor activity, RNA polymerase II-specific"/>
    <property type="evidence" value="ECO:0007669"/>
    <property type="project" value="InterPro"/>
</dbReference>
<protein>
    <recommendedName>
        <fullName evidence="7">Homeobox domain-containing protein</fullName>
    </recommendedName>
</protein>
<dbReference type="GO" id="GO:0000978">
    <property type="term" value="F:RNA polymerase II cis-regulatory region sequence-specific DNA binding"/>
    <property type="evidence" value="ECO:0007669"/>
    <property type="project" value="TreeGrafter"/>
</dbReference>
<evidence type="ECO:0000256" key="5">
    <source>
        <dbReference type="RuleBase" id="RU000682"/>
    </source>
</evidence>
<feature type="domain" description="Homeobox" evidence="7">
    <location>
        <begin position="105"/>
        <end position="165"/>
    </location>
</feature>
<evidence type="ECO:0000256" key="6">
    <source>
        <dbReference type="SAM" id="MobiDB-lite"/>
    </source>
</evidence>
<feature type="compositionally biased region" description="Polar residues" evidence="6">
    <location>
        <begin position="66"/>
        <end position="77"/>
    </location>
</feature>
<feature type="region of interest" description="Disordered" evidence="6">
    <location>
        <begin position="64"/>
        <end position="107"/>
    </location>
</feature>
<dbReference type="InterPro" id="IPR050460">
    <property type="entry name" value="Distal-less_Homeobox_TF"/>
</dbReference>
<reference evidence="9" key="1">
    <citation type="submission" date="2020-03" db="EMBL/GenBank/DDBJ databases">
        <title>Evolution of repeat sequences and sex chromosomes of tilapia species revealed by chromosome-level genomes.</title>
        <authorList>
            <person name="Xu L."/>
            <person name="Tao W."/>
            <person name="Wang D."/>
            <person name="Zhou Q."/>
        </authorList>
    </citation>
    <scope>NUCLEOTIDE SEQUENCE [LARGE SCALE GENOMIC DNA]</scope>
    <source>
        <strain evidence="9">Israel</strain>
    </source>
</reference>
<dbReference type="PANTHER" id="PTHR24327:SF72">
    <property type="entry name" value="HOMEOBOX PROTEIN NANOG"/>
    <property type="match status" value="1"/>
</dbReference>
<dbReference type="Proteomes" id="UP000472276">
    <property type="component" value="Unassembled WGS sequence"/>
</dbReference>
<evidence type="ECO:0000256" key="2">
    <source>
        <dbReference type="ARBA" id="ARBA00023155"/>
    </source>
</evidence>
<keyword evidence="2 4" id="KW-0371">Homeobox</keyword>
<dbReference type="Pfam" id="PF00046">
    <property type="entry name" value="Homeodomain"/>
    <property type="match status" value="1"/>
</dbReference>
<dbReference type="SMART" id="SM00389">
    <property type="entry name" value="HOX"/>
    <property type="match status" value="1"/>
</dbReference>
<dbReference type="PROSITE" id="PS00027">
    <property type="entry name" value="HOMEOBOX_1"/>
    <property type="match status" value="1"/>
</dbReference>
<dbReference type="InterPro" id="IPR001356">
    <property type="entry name" value="HD"/>
</dbReference>
<dbReference type="CDD" id="cd00086">
    <property type="entry name" value="homeodomain"/>
    <property type="match status" value="1"/>
</dbReference>
<accession>A0AAZ1Y0U0</accession>
<evidence type="ECO:0000256" key="4">
    <source>
        <dbReference type="PROSITE-ProRule" id="PRU00108"/>
    </source>
</evidence>
<organism evidence="8 9">
    <name type="scientific">Oreochromis aureus</name>
    <name type="common">Israeli tilapia</name>
    <name type="synonym">Chromis aureus</name>
    <dbReference type="NCBI Taxonomy" id="47969"/>
    <lineage>
        <taxon>Eukaryota</taxon>
        <taxon>Metazoa</taxon>
        <taxon>Chordata</taxon>
        <taxon>Craniata</taxon>
        <taxon>Vertebrata</taxon>
        <taxon>Euteleostomi</taxon>
        <taxon>Actinopterygii</taxon>
        <taxon>Neopterygii</taxon>
        <taxon>Teleostei</taxon>
        <taxon>Neoteleostei</taxon>
        <taxon>Acanthomorphata</taxon>
        <taxon>Ovalentaria</taxon>
        <taxon>Cichlomorphae</taxon>
        <taxon>Cichliformes</taxon>
        <taxon>Cichlidae</taxon>
        <taxon>African cichlids</taxon>
        <taxon>Pseudocrenilabrinae</taxon>
        <taxon>Oreochromini</taxon>
        <taxon>Oreochromis</taxon>
    </lineage>
</organism>
<keyword evidence="1 4" id="KW-0238">DNA-binding</keyword>
<dbReference type="InterPro" id="IPR009057">
    <property type="entry name" value="Homeodomain-like_sf"/>
</dbReference>
<reference evidence="8" key="2">
    <citation type="submission" date="2025-08" db="UniProtKB">
        <authorList>
            <consortium name="Ensembl"/>
        </authorList>
    </citation>
    <scope>IDENTIFICATION</scope>
</reference>
<evidence type="ECO:0000256" key="3">
    <source>
        <dbReference type="ARBA" id="ARBA00023242"/>
    </source>
</evidence>
<sequence>MAEFESQSCQNISATDPCGPYRLVLTILCLFTLTDSWSYDSDPEGSLSLEELATWAESALEKELNNKTTDTSEAVSEQKQDFAVPRSQDGNITATLHDPSTAPEKPKGKARMVFTERQLNILVHHFNAKRYYDPREMKQLAEMTGLTYKQVKTWFQNKRSKFRRSSHSTHSACPLQFQGERQPPLRERYTQHQVNSMRMGANNQAHYCHAVGNSAAGPQWTLPDSAQMFGWSMPPGNSHHEYVTAVQNPAKVAAMIEAMGRAVSTQTVLIEHNMDKILEKLTALQREIDRPGDQ</sequence>
<comment type="subcellular location">
    <subcellularLocation>
        <location evidence="4 5">Nucleus</location>
    </subcellularLocation>
</comment>
<evidence type="ECO:0000256" key="1">
    <source>
        <dbReference type="ARBA" id="ARBA00023125"/>
    </source>
</evidence>
<evidence type="ECO:0000259" key="7">
    <source>
        <dbReference type="PROSITE" id="PS50071"/>
    </source>
</evidence>
<dbReference type="PANTHER" id="PTHR24327">
    <property type="entry name" value="HOMEOBOX PROTEIN"/>
    <property type="match status" value="1"/>
</dbReference>
<name>A0AAZ1Y0U0_OREAU</name>
<reference evidence="8" key="3">
    <citation type="submission" date="2025-09" db="UniProtKB">
        <authorList>
            <consortium name="Ensembl"/>
        </authorList>
    </citation>
    <scope>IDENTIFICATION</scope>
</reference>
<evidence type="ECO:0000313" key="9">
    <source>
        <dbReference type="Proteomes" id="UP000472276"/>
    </source>
</evidence>
<keyword evidence="9" id="KW-1185">Reference proteome</keyword>
<dbReference type="InterPro" id="IPR018247">
    <property type="entry name" value="EF_Hand_1_Ca_BS"/>
</dbReference>
<feature type="DNA-binding region" description="Homeobox" evidence="4">
    <location>
        <begin position="107"/>
        <end position="166"/>
    </location>
</feature>
<proteinExistence type="predicted"/>
<evidence type="ECO:0000313" key="8">
    <source>
        <dbReference type="Ensembl" id="ENSOABP00000073415.1"/>
    </source>
</evidence>
<dbReference type="SUPFAM" id="SSF46689">
    <property type="entry name" value="Homeodomain-like"/>
    <property type="match status" value="1"/>
</dbReference>
<dbReference type="PROSITE" id="PS50071">
    <property type="entry name" value="HOMEOBOX_2"/>
    <property type="match status" value="1"/>
</dbReference>
<dbReference type="Gene3D" id="1.10.10.60">
    <property type="entry name" value="Homeodomain-like"/>
    <property type="match status" value="1"/>
</dbReference>
<dbReference type="Ensembl" id="ENSOABT00000083436.1">
    <property type="protein sequence ID" value="ENSOABP00000073415.1"/>
    <property type="gene ID" value="ENSOABG00000031193.1"/>
</dbReference>
<dbReference type="GO" id="GO:0005634">
    <property type="term" value="C:nucleus"/>
    <property type="evidence" value="ECO:0007669"/>
    <property type="project" value="UniProtKB-SubCell"/>
</dbReference>
<dbReference type="AlphaFoldDB" id="A0AAZ1Y0U0"/>
<keyword evidence="3 4" id="KW-0539">Nucleus</keyword>
<dbReference type="InterPro" id="IPR017970">
    <property type="entry name" value="Homeobox_CS"/>
</dbReference>
<dbReference type="PROSITE" id="PS00018">
    <property type="entry name" value="EF_HAND_1"/>
    <property type="match status" value="1"/>
</dbReference>